<feature type="transmembrane region" description="Helical" evidence="7">
    <location>
        <begin position="180"/>
        <end position="202"/>
    </location>
</feature>
<dbReference type="InterPro" id="IPR052528">
    <property type="entry name" value="Sugar_transport-like"/>
</dbReference>
<keyword evidence="10" id="KW-1185">Reference proteome</keyword>
<feature type="transmembrane region" description="Helical" evidence="7">
    <location>
        <begin position="80"/>
        <end position="101"/>
    </location>
</feature>
<dbReference type="GO" id="GO:0005886">
    <property type="term" value="C:plasma membrane"/>
    <property type="evidence" value="ECO:0007669"/>
    <property type="project" value="UniProtKB-SubCell"/>
</dbReference>
<name>A0A845KXM9_9FIRM</name>
<comment type="caution">
    <text evidence="9">The sequence shown here is derived from an EMBL/GenBank/DDBJ whole genome shotgun (WGS) entry which is preliminary data.</text>
</comment>
<keyword evidence="2" id="KW-0813">Transport</keyword>
<dbReference type="OrthoDB" id="2380045at2"/>
<evidence type="ECO:0000256" key="4">
    <source>
        <dbReference type="ARBA" id="ARBA00022989"/>
    </source>
</evidence>
<accession>A0A845KXM9</accession>
<gene>
    <name evidence="9" type="ORF">GTO91_01375</name>
</gene>
<feature type="transmembrane region" description="Helical" evidence="7">
    <location>
        <begin position="107"/>
        <end position="126"/>
    </location>
</feature>
<dbReference type="Pfam" id="PF07690">
    <property type="entry name" value="MFS_1"/>
    <property type="match status" value="1"/>
</dbReference>
<dbReference type="Proteomes" id="UP000463470">
    <property type="component" value="Unassembled WGS sequence"/>
</dbReference>
<evidence type="ECO:0000313" key="10">
    <source>
        <dbReference type="Proteomes" id="UP000463470"/>
    </source>
</evidence>
<evidence type="ECO:0000256" key="1">
    <source>
        <dbReference type="ARBA" id="ARBA00004651"/>
    </source>
</evidence>
<dbReference type="Gene3D" id="1.20.1250.20">
    <property type="entry name" value="MFS general substrate transporter like domains"/>
    <property type="match status" value="2"/>
</dbReference>
<feature type="transmembrane region" description="Helical" evidence="7">
    <location>
        <begin position="322"/>
        <end position="349"/>
    </location>
</feature>
<feature type="transmembrane region" description="Helical" evidence="7">
    <location>
        <begin position="237"/>
        <end position="257"/>
    </location>
</feature>
<feature type="region of interest" description="Disordered" evidence="6">
    <location>
        <begin position="432"/>
        <end position="459"/>
    </location>
</feature>
<evidence type="ECO:0000256" key="5">
    <source>
        <dbReference type="ARBA" id="ARBA00023136"/>
    </source>
</evidence>
<dbReference type="SUPFAM" id="SSF103473">
    <property type="entry name" value="MFS general substrate transporter"/>
    <property type="match status" value="1"/>
</dbReference>
<reference evidence="9 10" key="1">
    <citation type="submission" date="2020-01" db="EMBL/GenBank/DDBJ databases">
        <title>Whole-genome sequence of Heliobacterium undosum DSM 13378.</title>
        <authorList>
            <person name="Kyndt J.A."/>
            <person name="Meyer T.E."/>
        </authorList>
    </citation>
    <scope>NUCLEOTIDE SEQUENCE [LARGE SCALE GENOMIC DNA]</scope>
    <source>
        <strain evidence="9 10">DSM 13378</strain>
    </source>
</reference>
<feature type="transmembrane region" description="Helical" evidence="7">
    <location>
        <begin position="390"/>
        <end position="407"/>
    </location>
</feature>
<protein>
    <submittedName>
        <fullName evidence="9">MFS transporter</fullName>
    </submittedName>
</protein>
<evidence type="ECO:0000256" key="6">
    <source>
        <dbReference type="SAM" id="MobiDB-lite"/>
    </source>
</evidence>
<evidence type="ECO:0000256" key="2">
    <source>
        <dbReference type="ARBA" id="ARBA00022448"/>
    </source>
</evidence>
<sequence>MQWRDQVDKRNFYFMTANGALYFTALAFIDGTIVVPLFLNQLTQSPVLVGLASTVRTVGFFLPQILMAGWVTGATRLNRFIFRLHLTTRLPLLLPALAIGFDAPPALVALLFLSAYTLFAFGEGIAQVPWMDVFGRTIDDSHRGKLFGTMQALGGLGALAGTLVVQRVFASPRLTFPDNFALLIAIGAAFMFISTTMIRLAVDPPKTKEKARELSVTHVVSRIPQYLAEHRLFSRMLLVQVLTSFNVLGFPFYILFIRQTGVLPAWAPGVLLSLQVLGQVGGGLLLGYLSDRVGNRRTIMTVTAINIAVPLLIVFSQQLAGMAAFAGTGLGFMFLGACFGGWLGFVNYLMETTPVEKRPVYVSLSNLFSAPVALLPITAGAFLRLVPMQWIFWVVAAIEVVALLLAYRLPEPREIGEVGTLDAVGQVGKVGADRSVHEDGAPLGKRLPTPAYRPNEEKE</sequence>
<keyword evidence="3 7" id="KW-0812">Transmembrane</keyword>
<dbReference type="PANTHER" id="PTHR23526:SF1">
    <property type="entry name" value="MAJOR FACILITATOR SUPERFAMILY MFS_1"/>
    <property type="match status" value="1"/>
</dbReference>
<keyword evidence="4 7" id="KW-1133">Transmembrane helix</keyword>
<dbReference type="GO" id="GO:0022857">
    <property type="term" value="F:transmembrane transporter activity"/>
    <property type="evidence" value="ECO:0007669"/>
    <property type="project" value="InterPro"/>
</dbReference>
<dbReference type="PANTHER" id="PTHR23526">
    <property type="entry name" value="INTEGRAL MEMBRANE TRANSPORT PROTEIN-RELATED"/>
    <property type="match status" value="1"/>
</dbReference>
<dbReference type="InterPro" id="IPR020846">
    <property type="entry name" value="MFS_dom"/>
</dbReference>
<dbReference type="RefSeq" id="WP_161253682.1">
    <property type="nucleotide sequence ID" value="NZ_WXEY01000001.1"/>
</dbReference>
<dbReference type="PROSITE" id="PS50850">
    <property type="entry name" value="MFS"/>
    <property type="match status" value="1"/>
</dbReference>
<feature type="transmembrane region" description="Helical" evidence="7">
    <location>
        <begin position="361"/>
        <end position="384"/>
    </location>
</feature>
<organism evidence="9 10">
    <name type="scientific">Heliomicrobium undosum</name>
    <dbReference type="NCBI Taxonomy" id="121734"/>
    <lineage>
        <taxon>Bacteria</taxon>
        <taxon>Bacillati</taxon>
        <taxon>Bacillota</taxon>
        <taxon>Clostridia</taxon>
        <taxon>Eubacteriales</taxon>
        <taxon>Heliobacteriaceae</taxon>
        <taxon>Heliomicrobium</taxon>
    </lineage>
</organism>
<feature type="transmembrane region" description="Helical" evidence="7">
    <location>
        <begin position="298"/>
        <end position="316"/>
    </location>
</feature>
<feature type="domain" description="Major facilitator superfamily (MFS) profile" evidence="8">
    <location>
        <begin position="180"/>
        <end position="459"/>
    </location>
</feature>
<dbReference type="InterPro" id="IPR036259">
    <property type="entry name" value="MFS_trans_sf"/>
</dbReference>
<evidence type="ECO:0000313" key="9">
    <source>
        <dbReference type="EMBL" id="MZP28372.1"/>
    </source>
</evidence>
<keyword evidence="5 7" id="KW-0472">Membrane</keyword>
<comment type="subcellular location">
    <subcellularLocation>
        <location evidence="1">Cell membrane</location>
        <topology evidence="1">Multi-pass membrane protein</topology>
    </subcellularLocation>
</comment>
<proteinExistence type="predicted"/>
<feature type="transmembrane region" description="Helical" evidence="7">
    <location>
        <begin position="263"/>
        <end position="286"/>
    </location>
</feature>
<dbReference type="AlphaFoldDB" id="A0A845KXM9"/>
<feature type="transmembrane region" description="Helical" evidence="7">
    <location>
        <begin position="146"/>
        <end position="168"/>
    </location>
</feature>
<evidence type="ECO:0000256" key="3">
    <source>
        <dbReference type="ARBA" id="ARBA00022692"/>
    </source>
</evidence>
<dbReference type="InterPro" id="IPR011701">
    <property type="entry name" value="MFS"/>
</dbReference>
<feature type="transmembrane region" description="Helical" evidence="7">
    <location>
        <begin position="12"/>
        <end position="39"/>
    </location>
</feature>
<evidence type="ECO:0000256" key="7">
    <source>
        <dbReference type="SAM" id="Phobius"/>
    </source>
</evidence>
<dbReference type="EMBL" id="WXEY01000001">
    <property type="protein sequence ID" value="MZP28372.1"/>
    <property type="molecule type" value="Genomic_DNA"/>
</dbReference>
<feature type="transmembrane region" description="Helical" evidence="7">
    <location>
        <begin position="45"/>
        <end position="68"/>
    </location>
</feature>
<evidence type="ECO:0000259" key="8">
    <source>
        <dbReference type="PROSITE" id="PS50850"/>
    </source>
</evidence>